<reference evidence="3" key="1">
    <citation type="journal article" date="2020" name="Nature">
        <title>Giant virus diversity and host interactions through global metagenomics.</title>
        <authorList>
            <person name="Schulz F."/>
            <person name="Roux S."/>
            <person name="Paez-Espino D."/>
            <person name="Jungbluth S."/>
            <person name="Walsh D.A."/>
            <person name="Denef V.J."/>
            <person name="McMahon K.D."/>
            <person name="Konstantinidis K.T."/>
            <person name="Eloe-Fadrosh E.A."/>
            <person name="Kyrpides N.C."/>
            <person name="Woyke T."/>
        </authorList>
    </citation>
    <scope>NUCLEOTIDE SEQUENCE</scope>
    <source>
        <strain evidence="3">GVMAG-M-3300023174-75</strain>
    </source>
</reference>
<evidence type="ECO:0000259" key="2">
    <source>
        <dbReference type="Pfam" id="PF04570"/>
    </source>
</evidence>
<name>A0A6C0DYE7_9ZZZZ</name>
<proteinExistence type="predicted"/>
<dbReference type="Pfam" id="PF04570">
    <property type="entry name" value="zf-FLZ"/>
    <property type="match status" value="1"/>
</dbReference>
<accession>A0A6C0DYE7</accession>
<sequence length="64" mass="7749">MDTNYISDVNMQLYICKFCENNISKNMNIYRGYNHSFCSNYCRSNYSTKIALLDYYLNNYSLWL</sequence>
<evidence type="ECO:0000313" key="3">
    <source>
        <dbReference type="EMBL" id="QHT21079.1"/>
    </source>
</evidence>
<organism evidence="3">
    <name type="scientific">viral metagenome</name>
    <dbReference type="NCBI Taxonomy" id="1070528"/>
    <lineage>
        <taxon>unclassified sequences</taxon>
        <taxon>metagenomes</taxon>
        <taxon>organismal metagenomes</taxon>
    </lineage>
</organism>
<dbReference type="EMBL" id="MN739685">
    <property type="protein sequence ID" value="QHT21079.1"/>
    <property type="molecule type" value="Genomic_DNA"/>
</dbReference>
<dbReference type="InterPro" id="IPR007650">
    <property type="entry name" value="Zf-FLZ_dom"/>
</dbReference>
<feature type="domain" description="FLZ-type" evidence="2">
    <location>
        <begin position="12"/>
        <end position="45"/>
    </location>
</feature>
<evidence type="ECO:0000256" key="1">
    <source>
        <dbReference type="ARBA" id="ARBA00022723"/>
    </source>
</evidence>
<keyword evidence="1" id="KW-0479">Metal-binding</keyword>
<protein>
    <recommendedName>
        <fullName evidence="2">FLZ-type domain-containing protein</fullName>
    </recommendedName>
</protein>
<dbReference type="GO" id="GO:0046872">
    <property type="term" value="F:metal ion binding"/>
    <property type="evidence" value="ECO:0007669"/>
    <property type="project" value="UniProtKB-KW"/>
</dbReference>
<dbReference type="AlphaFoldDB" id="A0A6C0DYE7"/>